<sequence>MVKKLFLFVFGLIASAAAVNTEAQETIRITTGEFPPYYSEHEPNYGESLHIVTQAFAQMNIKVEYGFFPWSRSYELVKQNDWDASCCWSRTPEREVYFNYSEVIRSSNIMFFHLRKFPFDWQSYEDLSGIRIGTTIRYFYGREFEAADKAGKLLVEHASSDEINFRKLLGGRIQIFPIGQKAGYHLLSKSFLPEKVDSVTHHAKALVRYQLRLMVAKTNKKSRYFIDKFNEGLKRLKASGEYEQYFAEIDETEHSAKR</sequence>
<organism evidence="5 6">
    <name type="scientific">Thalassomonas viridans</name>
    <dbReference type="NCBI Taxonomy" id="137584"/>
    <lineage>
        <taxon>Bacteria</taxon>
        <taxon>Pseudomonadati</taxon>
        <taxon>Pseudomonadota</taxon>
        <taxon>Gammaproteobacteria</taxon>
        <taxon>Alteromonadales</taxon>
        <taxon>Colwelliaceae</taxon>
        <taxon>Thalassomonas</taxon>
    </lineage>
</organism>
<name>A0AAE9Z6U6_9GAMM</name>
<accession>A0AAE9Z6U6</accession>
<dbReference type="Gene3D" id="3.40.190.10">
    <property type="entry name" value="Periplasmic binding protein-like II"/>
    <property type="match status" value="2"/>
</dbReference>
<dbReference type="PANTHER" id="PTHR35936:SF25">
    <property type="entry name" value="ABC TRANSPORTER SUBSTRATE-BINDING PROTEIN"/>
    <property type="match status" value="1"/>
</dbReference>
<dbReference type="PANTHER" id="PTHR35936">
    <property type="entry name" value="MEMBRANE-BOUND LYTIC MUREIN TRANSGLYCOSYLASE F"/>
    <property type="match status" value="1"/>
</dbReference>
<dbReference type="AlphaFoldDB" id="A0AAE9Z6U6"/>
<keyword evidence="2 3" id="KW-0732">Signal</keyword>
<comment type="similarity">
    <text evidence="1">Belongs to the bacterial solute-binding protein 3 family.</text>
</comment>
<reference evidence="5 6" key="2">
    <citation type="journal article" date="2022" name="Mar. Drugs">
        <title>Bioassay-Guided Fractionation Leads to the Detection of Cholic Acid Generated by the Rare Thalassomonas sp.</title>
        <authorList>
            <person name="Pheiffer F."/>
            <person name="Schneider Y.K."/>
            <person name="Hansen E.H."/>
            <person name="Andersen J.H."/>
            <person name="Isaksson J."/>
            <person name="Busche T."/>
            <person name="R C."/>
            <person name="Kalinowski J."/>
            <person name="Zyl L.V."/>
            <person name="Trindade M."/>
        </authorList>
    </citation>
    <scope>NUCLEOTIDE SEQUENCE [LARGE SCALE GENOMIC DNA]</scope>
    <source>
        <strain evidence="5 6">XOM25</strain>
    </source>
</reference>
<protein>
    <submittedName>
        <fullName evidence="5">Transporter substrate-binding domain-containing protein</fullName>
    </submittedName>
</protein>
<evidence type="ECO:0000259" key="4">
    <source>
        <dbReference type="Pfam" id="PF00497"/>
    </source>
</evidence>
<evidence type="ECO:0000256" key="3">
    <source>
        <dbReference type="SAM" id="SignalP"/>
    </source>
</evidence>
<dbReference type="InterPro" id="IPR001638">
    <property type="entry name" value="Solute-binding_3/MltF_N"/>
</dbReference>
<evidence type="ECO:0000256" key="1">
    <source>
        <dbReference type="ARBA" id="ARBA00010333"/>
    </source>
</evidence>
<dbReference type="SUPFAM" id="SSF53850">
    <property type="entry name" value="Periplasmic binding protein-like II"/>
    <property type="match status" value="1"/>
</dbReference>
<dbReference type="Proteomes" id="UP000032352">
    <property type="component" value="Chromosome"/>
</dbReference>
<keyword evidence="6" id="KW-1185">Reference proteome</keyword>
<evidence type="ECO:0000313" key="5">
    <source>
        <dbReference type="EMBL" id="WDE07683.1"/>
    </source>
</evidence>
<evidence type="ECO:0000256" key="2">
    <source>
        <dbReference type="ARBA" id="ARBA00022729"/>
    </source>
</evidence>
<feature type="signal peptide" evidence="3">
    <location>
        <begin position="1"/>
        <end position="18"/>
    </location>
</feature>
<proteinExistence type="inferred from homology"/>
<feature type="domain" description="Solute-binding protein family 3/N-terminal" evidence="4">
    <location>
        <begin position="30"/>
        <end position="245"/>
    </location>
</feature>
<gene>
    <name evidence="5" type="ORF">SG34_012765</name>
</gene>
<dbReference type="KEGG" id="tvd:SG34_012765"/>
<dbReference type="EMBL" id="CP059733">
    <property type="protein sequence ID" value="WDE07683.1"/>
    <property type="molecule type" value="Genomic_DNA"/>
</dbReference>
<evidence type="ECO:0000313" key="6">
    <source>
        <dbReference type="Proteomes" id="UP000032352"/>
    </source>
</evidence>
<dbReference type="Pfam" id="PF00497">
    <property type="entry name" value="SBP_bac_3"/>
    <property type="match status" value="1"/>
</dbReference>
<reference evidence="5 6" key="1">
    <citation type="journal article" date="2015" name="Genome Announc.">
        <title>Draft Genome Sequences of Marine Isolates of Thalassomonas viridans and Thalassomonas actiniarum.</title>
        <authorList>
            <person name="Olonade I."/>
            <person name="van Zyl L.J."/>
            <person name="Trindade M."/>
        </authorList>
    </citation>
    <scope>NUCLEOTIDE SEQUENCE [LARGE SCALE GENOMIC DNA]</scope>
    <source>
        <strain evidence="5 6">XOM25</strain>
    </source>
</reference>
<feature type="chain" id="PRO_5042156758" evidence="3">
    <location>
        <begin position="19"/>
        <end position="258"/>
    </location>
</feature>
<dbReference type="RefSeq" id="WP_044839178.1">
    <property type="nucleotide sequence ID" value="NZ_CP059733.1"/>
</dbReference>